<reference evidence="1 2" key="1">
    <citation type="journal article" date="2019" name="PLoS Negl. Trop. Dis.">
        <title>Whole genome sequencing of Entamoeba nuttalli reveals mammalian host-related molecular signatures and a novel octapeptide-repeat surface protein.</title>
        <authorList>
            <person name="Tanaka M."/>
            <person name="Makiuchi T."/>
            <person name="Komiyama T."/>
            <person name="Shiina T."/>
            <person name="Osaki K."/>
            <person name="Tachibana H."/>
        </authorList>
    </citation>
    <scope>NUCLEOTIDE SEQUENCE [LARGE SCALE GENOMIC DNA]</scope>
    <source>
        <strain evidence="1 2">P19-061405</strain>
    </source>
</reference>
<proteinExistence type="predicted"/>
<gene>
    <name evidence="1" type="ORF">ENUP19_0113G0033</name>
</gene>
<protein>
    <submittedName>
        <fullName evidence="1">Uncharacterized protein</fullName>
    </submittedName>
</protein>
<dbReference type="EMBL" id="BAAFRS010000113">
    <property type="protein sequence ID" value="GAB1222522.1"/>
    <property type="molecule type" value="Genomic_DNA"/>
</dbReference>
<organism evidence="1 2">
    <name type="scientific">Entamoeba nuttalli</name>
    <dbReference type="NCBI Taxonomy" id="412467"/>
    <lineage>
        <taxon>Eukaryota</taxon>
        <taxon>Amoebozoa</taxon>
        <taxon>Evosea</taxon>
        <taxon>Archamoebae</taxon>
        <taxon>Mastigamoebida</taxon>
        <taxon>Entamoebidae</taxon>
        <taxon>Entamoeba</taxon>
    </lineage>
</organism>
<keyword evidence="2" id="KW-1185">Reference proteome</keyword>
<name>A0ABQ0DI50_9EUKA</name>
<evidence type="ECO:0000313" key="2">
    <source>
        <dbReference type="Proteomes" id="UP001628156"/>
    </source>
</evidence>
<evidence type="ECO:0000313" key="1">
    <source>
        <dbReference type="EMBL" id="GAB1222522.1"/>
    </source>
</evidence>
<dbReference type="Proteomes" id="UP001628156">
    <property type="component" value="Unassembled WGS sequence"/>
</dbReference>
<sequence length="298" mass="34470">MCCSNKIEADILVGDFTKYGAVRISNYSVNSRLCFGSPSNTFKADKTYLTLFMSIPSKNIDTNFALRLVRNSYSFKYIRFIFEHGSSPTRIYGDVDTLVISGSDTPYFNYHLLIQRTYFSSQYRTILKEYQQTFKGIWYLISSYGEVCRIVSEHYFVQMCSECVNNIIIHNITSECTRSFTKNDEDNFNSFIVTTTVSLLSSYSYFISLSTNNYIIRNNYNPSKTHTVYTYPNQWLKYESTNQTTLNIYRKKEPYQRIEFTLTIGKSNEGTVTIIKEVEDSDKSISTVIISSSKPLSI</sequence>
<accession>A0ABQ0DI50</accession>
<comment type="caution">
    <text evidence="1">The sequence shown here is derived from an EMBL/GenBank/DDBJ whole genome shotgun (WGS) entry which is preliminary data.</text>
</comment>